<sequence length="102" mass="10997">MIKTLLITSSLSLAVGTIGGYFLQRMEAASTSIQNAQTIAALSISAKSDEAIAANITPKADRQALISKLALCLNRPIAKQLSDKWTDKQLNDLTFEICNKQS</sequence>
<comment type="caution">
    <text evidence="1">The sequence shown here is derived from an EMBL/GenBank/DDBJ whole genome shotgun (WGS) entry which is preliminary data.</text>
</comment>
<evidence type="ECO:0000313" key="2">
    <source>
        <dbReference type="Proteomes" id="UP000642094"/>
    </source>
</evidence>
<dbReference type="EMBL" id="JACJQB010000067">
    <property type="protein sequence ID" value="MBD2190000.1"/>
    <property type="molecule type" value="Genomic_DNA"/>
</dbReference>
<proteinExistence type="predicted"/>
<accession>A0ABR8A1K0</accession>
<dbReference type="RefSeq" id="WP_190404809.1">
    <property type="nucleotide sequence ID" value="NZ_JACJQB010000067.1"/>
</dbReference>
<dbReference type="Proteomes" id="UP000642094">
    <property type="component" value="Unassembled WGS sequence"/>
</dbReference>
<keyword evidence="2" id="KW-1185">Reference proteome</keyword>
<name>A0ABR8A1K0_9CYAN</name>
<gene>
    <name evidence="1" type="ORF">H6F41_17885</name>
</gene>
<reference evidence="1 2" key="1">
    <citation type="journal article" date="2020" name="ISME J.">
        <title>Comparative genomics reveals insights into cyanobacterial evolution and habitat adaptation.</title>
        <authorList>
            <person name="Chen M.Y."/>
            <person name="Teng W.K."/>
            <person name="Zhao L."/>
            <person name="Hu C.X."/>
            <person name="Zhou Y.K."/>
            <person name="Han B.P."/>
            <person name="Song L.R."/>
            <person name="Shu W.S."/>
        </authorList>
    </citation>
    <scope>NUCLEOTIDE SEQUENCE [LARGE SCALE GENOMIC DNA]</scope>
    <source>
        <strain evidence="1 2">FACHB-723</strain>
    </source>
</reference>
<evidence type="ECO:0000313" key="1">
    <source>
        <dbReference type="EMBL" id="MBD2190000.1"/>
    </source>
</evidence>
<protein>
    <submittedName>
        <fullName evidence="1">Uncharacterized protein</fullName>
    </submittedName>
</protein>
<organism evidence="1 2">
    <name type="scientific">Pseudanabaena mucicola FACHB-723</name>
    <dbReference type="NCBI Taxonomy" id="2692860"/>
    <lineage>
        <taxon>Bacteria</taxon>
        <taxon>Bacillati</taxon>
        <taxon>Cyanobacteriota</taxon>
        <taxon>Cyanophyceae</taxon>
        <taxon>Pseudanabaenales</taxon>
        <taxon>Pseudanabaenaceae</taxon>
        <taxon>Pseudanabaena</taxon>
    </lineage>
</organism>